<name>A0A8S5TWA7_9CAUD</name>
<accession>A0A8S5TWA7</accession>
<organism evidence="1">
    <name type="scientific">Siphoviridae sp. ctCNm48</name>
    <dbReference type="NCBI Taxonomy" id="2825377"/>
    <lineage>
        <taxon>Viruses</taxon>
        <taxon>Duplodnaviria</taxon>
        <taxon>Heunggongvirae</taxon>
        <taxon>Uroviricota</taxon>
        <taxon>Caudoviricetes</taxon>
    </lineage>
</organism>
<dbReference type="EMBL" id="BK015945">
    <property type="protein sequence ID" value="DAF86481.1"/>
    <property type="molecule type" value="Genomic_DNA"/>
</dbReference>
<sequence length="104" mass="12122">MDAVRFVKEQRRMFARTGEHPKNSMFYMDTPAEEVVREVEEWATAHPRKTRQSVLLAQWPNCMMGDDGVVGMCPRNVDKNYICDLNRSAGCLGCCREFWMQEVE</sequence>
<proteinExistence type="predicted"/>
<reference evidence="1" key="1">
    <citation type="journal article" date="2021" name="Proc. Natl. Acad. Sci. U.S.A.">
        <title>A Catalog of Tens of Thousands of Viruses from Human Metagenomes Reveals Hidden Associations with Chronic Diseases.</title>
        <authorList>
            <person name="Tisza M.J."/>
            <person name="Buck C.B."/>
        </authorList>
    </citation>
    <scope>NUCLEOTIDE SEQUENCE</scope>
    <source>
        <strain evidence="1">CtCNm48</strain>
    </source>
</reference>
<protein>
    <submittedName>
        <fullName evidence="1">Uncharacterized protein</fullName>
    </submittedName>
</protein>
<evidence type="ECO:0000313" key="1">
    <source>
        <dbReference type="EMBL" id="DAF86481.1"/>
    </source>
</evidence>